<dbReference type="EMBL" id="BAZW01000002">
    <property type="protein sequence ID" value="GAO28276.1"/>
    <property type="molecule type" value="Genomic_DNA"/>
</dbReference>
<protein>
    <recommendedName>
        <fullName evidence="3">DUF2797 domain-containing protein</fullName>
    </recommendedName>
</protein>
<dbReference type="Pfam" id="PF10977">
    <property type="entry name" value="DUF2797"/>
    <property type="match status" value="1"/>
</dbReference>
<keyword evidence="2" id="KW-1185">Reference proteome</keyword>
<comment type="caution">
    <text evidence="1">The sequence shown here is derived from an EMBL/GenBank/DDBJ whole genome shotgun (WGS) entry which is preliminary data.</text>
</comment>
<sequence length="135" mass="15496">MDQGASAAVKLCETPNRHIAGLVEQHLSQHFSDKTVWKKMVMNQVNETIDLAEFRQNALGYLTPGMLRFESEDKRVYTFNYPVIHYPDAAQTVSFDKILDIEGVLEGIKGQYLLLDGNRVLNIRRHSGYEMVMDY</sequence>
<dbReference type="AlphaFoldDB" id="A0A0E9LSZ1"/>
<evidence type="ECO:0000313" key="1">
    <source>
        <dbReference type="EMBL" id="GAO28276.1"/>
    </source>
</evidence>
<name>A0A0E9LSZ1_9BACT</name>
<accession>A0A0E9LSZ1</accession>
<reference evidence="1 2" key="1">
    <citation type="journal article" date="2015" name="Microbes Environ.">
        <title>Distribution and evolution of nitrogen fixation genes in the phylum bacteroidetes.</title>
        <authorList>
            <person name="Inoue J."/>
            <person name="Oshima K."/>
            <person name="Suda W."/>
            <person name="Sakamoto M."/>
            <person name="Iino T."/>
            <person name="Noda S."/>
            <person name="Hongoh Y."/>
            <person name="Hattori M."/>
            <person name="Ohkuma M."/>
        </authorList>
    </citation>
    <scope>NUCLEOTIDE SEQUENCE [LARGE SCALE GENOMIC DNA]</scope>
    <source>
        <strain evidence="1">JCM 15548</strain>
    </source>
</reference>
<organism evidence="1 2">
    <name type="scientific">Geofilum rubicundum JCM 15548</name>
    <dbReference type="NCBI Taxonomy" id="1236989"/>
    <lineage>
        <taxon>Bacteria</taxon>
        <taxon>Pseudomonadati</taxon>
        <taxon>Bacteroidota</taxon>
        <taxon>Bacteroidia</taxon>
        <taxon>Marinilabiliales</taxon>
        <taxon>Marinilabiliaceae</taxon>
        <taxon>Geofilum</taxon>
    </lineage>
</organism>
<dbReference type="InterPro" id="IPR021246">
    <property type="entry name" value="DUF2797"/>
</dbReference>
<evidence type="ECO:0008006" key="3">
    <source>
        <dbReference type="Google" id="ProtNLM"/>
    </source>
</evidence>
<dbReference type="STRING" id="1236989.JCM15548_1350"/>
<gene>
    <name evidence="1" type="ORF">JCM15548_1350</name>
</gene>
<evidence type="ECO:0000313" key="2">
    <source>
        <dbReference type="Proteomes" id="UP000032900"/>
    </source>
</evidence>
<dbReference type="Proteomes" id="UP000032900">
    <property type="component" value="Unassembled WGS sequence"/>
</dbReference>
<proteinExistence type="predicted"/>